<dbReference type="Gene3D" id="1.20.1720.10">
    <property type="entry name" value="Multidrug resistance protein D"/>
    <property type="match status" value="1"/>
</dbReference>
<dbReference type="PANTHER" id="PTHR23502:SF132">
    <property type="entry name" value="POLYAMINE TRANSPORTER 2-RELATED"/>
    <property type="match status" value="1"/>
</dbReference>
<evidence type="ECO:0000256" key="8">
    <source>
        <dbReference type="RuleBase" id="RU365088"/>
    </source>
</evidence>
<comment type="caution">
    <text evidence="8">Lacks conserved residue(s) required for the propagation of feature annotation.</text>
</comment>
<feature type="transmembrane region" description="Helical" evidence="8">
    <location>
        <begin position="160"/>
        <end position="178"/>
    </location>
</feature>
<feature type="domain" description="Major facilitator superfamily (MFS) profile" evidence="9">
    <location>
        <begin position="2"/>
        <end position="388"/>
    </location>
</feature>
<comment type="similarity">
    <text evidence="2 8">Belongs to the major facilitator superfamily. Bcr/CmlA family.</text>
</comment>
<evidence type="ECO:0000313" key="11">
    <source>
        <dbReference type="Proteomes" id="UP000501891"/>
    </source>
</evidence>
<dbReference type="NCBIfam" id="NF008314">
    <property type="entry name" value="PRK11102.1"/>
    <property type="match status" value="1"/>
</dbReference>
<feature type="transmembrane region" description="Helical" evidence="8">
    <location>
        <begin position="74"/>
        <end position="94"/>
    </location>
</feature>
<dbReference type="GO" id="GO:1990961">
    <property type="term" value="P:xenobiotic detoxification by transmembrane export across the plasma membrane"/>
    <property type="evidence" value="ECO:0007669"/>
    <property type="project" value="InterPro"/>
</dbReference>
<evidence type="ECO:0000256" key="1">
    <source>
        <dbReference type="ARBA" id="ARBA00004651"/>
    </source>
</evidence>
<dbReference type="InterPro" id="IPR020846">
    <property type="entry name" value="MFS_dom"/>
</dbReference>
<dbReference type="CDD" id="cd17320">
    <property type="entry name" value="MFS_MdfA_MDR_like"/>
    <property type="match status" value="1"/>
</dbReference>
<sequence>MVPWLIPVLGLLTMFGPMAIDMYLPGLPAIGRDFGADQATVQLTLSWFLVAFGFGQLAWGPLGDRYGRKAPAAAGILLFVGGSVGCALAGSVVGLAGWRFVQGLGAGAAPVLARAMVRDSFDKDRAASTMSLMMLVMGIAPMLAPLAGGQVLAHSGWRTIFWVLAGFGLVALAGLATLRETLHPSRRVMGGGVQALRSYLALARDRRFLGYVLSSGFVFAGMFAYIAGTPYVYIEYFGVPPQQYGFLFGLNVVGMMLVNTVNSRLVLRLGTDPLMRAGTAVAASMGCVLLAAGASGVGGLWGIVVPLVGYLGMTGLVGANGMAGALARVPERAGAASALAGTLQLGLGAGTGWLVGHFADGTPVPMCAIIAACGLLALCINLTLVRRA</sequence>
<dbReference type="Proteomes" id="UP000501891">
    <property type="component" value="Chromosome"/>
</dbReference>
<dbReference type="SUPFAM" id="SSF103473">
    <property type="entry name" value="MFS general substrate transporter"/>
    <property type="match status" value="1"/>
</dbReference>
<protein>
    <recommendedName>
        <fullName evidence="8">Bcr/CflA family efflux transporter</fullName>
    </recommendedName>
</protein>
<dbReference type="GO" id="GO:0015385">
    <property type="term" value="F:sodium:proton antiporter activity"/>
    <property type="evidence" value="ECO:0007669"/>
    <property type="project" value="TreeGrafter"/>
</dbReference>
<feature type="transmembrane region" description="Helical" evidence="8">
    <location>
        <begin position="300"/>
        <end position="323"/>
    </location>
</feature>
<dbReference type="AlphaFoldDB" id="A0A858R8L9"/>
<dbReference type="PANTHER" id="PTHR23502">
    <property type="entry name" value="MAJOR FACILITATOR SUPERFAMILY"/>
    <property type="match status" value="1"/>
</dbReference>
<feature type="transmembrane region" description="Helical" evidence="8">
    <location>
        <begin position="208"/>
        <end position="232"/>
    </location>
</feature>
<dbReference type="GO" id="GO:0005886">
    <property type="term" value="C:plasma membrane"/>
    <property type="evidence" value="ECO:0007669"/>
    <property type="project" value="UniProtKB-SubCell"/>
</dbReference>
<keyword evidence="11" id="KW-1185">Reference proteome</keyword>
<feature type="transmembrane region" description="Helical" evidence="8">
    <location>
        <begin position="43"/>
        <end position="62"/>
    </location>
</feature>
<evidence type="ECO:0000256" key="2">
    <source>
        <dbReference type="ARBA" id="ARBA00006236"/>
    </source>
</evidence>
<dbReference type="EMBL" id="CP051775">
    <property type="protein sequence ID" value="QJE73959.1"/>
    <property type="molecule type" value="Genomic_DNA"/>
</dbReference>
<dbReference type="InterPro" id="IPR036259">
    <property type="entry name" value="MFS_trans_sf"/>
</dbReference>
<dbReference type="FunFam" id="1.20.1720.10:FF:000005">
    <property type="entry name" value="Bcr/CflA family efflux transporter"/>
    <property type="match status" value="1"/>
</dbReference>
<feature type="transmembrane region" description="Helical" evidence="8">
    <location>
        <begin position="362"/>
        <end position="385"/>
    </location>
</feature>
<evidence type="ECO:0000256" key="7">
    <source>
        <dbReference type="ARBA" id="ARBA00023136"/>
    </source>
</evidence>
<accession>A0A858R8L9</accession>
<feature type="transmembrane region" description="Helical" evidence="8">
    <location>
        <begin position="100"/>
        <end position="117"/>
    </location>
</feature>
<reference evidence="10" key="1">
    <citation type="submission" date="2020-04" db="EMBL/GenBank/DDBJ databases">
        <title>A desert anoxygenic phototrophic bacterium fixes CO2 using RubisCO under aerobic conditions.</title>
        <authorList>
            <person name="Tang K."/>
        </authorList>
    </citation>
    <scope>NUCLEOTIDE SEQUENCE [LARGE SCALE GENOMIC DNA]</scope>
    <source>
        <strain evidence="10">MIMtkB3</strain>
    </source>
</reference>
<keyword evidence="7 8" id="KW-0472">Membrane</keyword>
<feature type="transmembrane region" description="Helical" evidence="8">
    <location>
        <begin position="244"/>
        <end position="262"/>
    </location>
</feature>
<comment type="subcellular location">
    <subcellularLocation>
        <location evidence="8">Cell inner membrane</location>
        <topology evidence="8">Multi-pass membrane protein</topology>
    </subcellularLocation>
    <subcellularLocation>
        <location evidence="1">Cell membrane</location>
        <topology evidence="1">Multi-pass membrane protein</topology>
    </subcellularLocation>
</comment>
<gene>
    <name evidence="10" type="ORF">HHL28_13415</name>
</gene>
<dbReference type="InterPro" id="IPR011701">
    <property type="entry name" value="MFS"/>
</dbReference>
<feature type="transmembrane region" description="Helical" evidence="8">
    <location>
        <begin position="335"/>
        <end position="356"/>
    </location>
</feature>
<evidence type="ECO:0000256" key="4">
    <source>
        <dbReference type="ARBA" id="ARBA00022475"/>
    </source>
</evidence>
<keyword evidence="3 8" id="KW-0813">Transport</keyword>
<keyword evidence="5 8" id="KW-0812">Transmembrane</keyword>
<keyword evidence="6 8" id="KW-1133">Transmembrane helix</keyword>
<evidence type="ECO:0000256" key="5">
    <source>
        <dbReference type="ARBA" id="ARBA00022692"/>
    </source>
</evidence>
<evidence type="ECO:0000256" key="6">
    <source>
        <dbReference type="ARBA" id="ARBA00022989"/>
    </source>
</evidence>
<feature type="transmembrane region" description="Helical" evidence="8">
    <location>
        <begin position="129"/>
        <end position="148"/>
    </location>
</feature>
<dbReference type="NCBIfam" id="TIGR00710">
    <property type="entry name" value="efflux_Bcr_CflA"/>
    <property type="match status" value="1"/>
</dbReference>
<organism evidence="10 11">
    <name type="scientific">Aerophototrophica crusticola</name>
    <dbReference type="NCBI Taxonomy" id="1709002"/>
    <lineage>
        <taxon>Bacteria</taxon>
        <taxon>Pseudomonadati</taxon>
        <taxon>Pseudomonadota</taxon>
        <taxon>Alphaproteobacteria</taxon>
        <taxon>Rhodospirillales</taxon>
        <taxon>Rhodospirillaceae</taxon>
        <taxon>Aerophototrophica</taxon>
    </lineage>
</organism>
<keyword evidence="4" id="KW-1003">Cell membrane</keyword>
<proteinExistence type="inferred from homology"/>
<name>A0A858R8L9_9PROT</name>
<dbReference type="GO" id="GO:0042910">
    <property type="term" value="F:xenobiotic transmembrane transporter activity"/>
    <property type="evidence" value="ECO:0007669"/>
    <property type="project" value="InterPro"/>
</dbReference>
<evidence type="ECO:0000313" key="10">
    <source>
        <dbReference type="EMBL" id="QJE73959.1"/>
    </source>
</evidence>
<dbReference type="KEGG" id="acru:HHL28_13415"/>
<dbReference type="Pfam" id="PF07690">
    <property type="entry name" value="MFS_1"/>
    <property type="match status" value="1"/>
</dbReference>
<evidence type="ECO:0000259" key="9">
    <source>
        <dbReference type="PROSITE" id="PS50850"/>
    </source>
</evidence>
<evidence type="ECO:0000256" key="3">
    <source>
        <dbReference type="ARBA" id="ARBA00022448"/>
    </source>
</evidence>
<dbReference type="InterPro" id="IPR004812">
    <property type="entry name" value="Efflux_drug-R_Bcr/CmlA"/>
</dbReference>
<feature type="transmembrane region" description="Helical" evidence="8">
    <location>
        <begin position="274"/>
        <end position="294"/>
    </location>
</feature>
<dbReference type="PROSITE" id="PS50850">
    <property type="entry name" value="MFS"/>
    <property type="match status" value="1"/>
</dbReference>
<keyword evidence="8" id="KW-0997">Cell inner membrane</keyword>